<sequence length="263" mass="31372">MRWKIVFLRFLYVLCYVTLISTSRDTDNEHVAIAERMIFGIPGIQHVPIRSDFQQEERRLKRKIYQSSNLWRVYSRLCDPKQPVSTFRTQYLYNHPPLITEKDIRPNSKCRCYESVLGYVKDTCRYSSPVWQQRDRKQIDFSKDYKVSREAFKRNSGHQIPIPTLVVRWQIKKDMTPYDLSYLHELFSIYGKVVDLRRLSFNSVMVTFDSLTSACHVLASRGLGGPYNQLHCRWWHRQMENKYVVQAGRGIKIMQDPFLKYIL</sequence>
<dbReference type="PANTHER" id="PTHR35968:SF1">
    <property type="entry name" value="TESTIS EXPRESSED PROTEIN 56"/>
    <property type="match status" value="1"/>
</dbReference>
<dbReference type="InterPro" id="IPR035979">
    <property type="entry name" value="RBD_domain_sf"/>
</dbReference>
<evidence type="ECO:0000313" key="2">
    <source>
        <dbReference type="EMBL" id="KAK3091584.1"/>
    </source>
</evidence>
<dbReference type="AlphaFoldDB" id="A0AA89BUR3"/>
<dbReference type="Gene3D" id="3.30.70.330">
    <property type="match status" value="1"/>
</dbReference>
<dbReference type="EMBL" id="VSWD01000010">
    <property type="protein sequence ID" value="KAK3091584.1"/>
    <property type="molecule type" value="Genomic_DNA"/>
</dbReference>
<protein>
    <recommendedName>
        <fullName evidence="4">RRM domain-containing protein</fullName>
    </recommendedName>
</protein>
<keyword evidence="1" id="KW-0732">Signal</keyword>
<accession>A0AA89BUR3</accession>
<feature type="chain" id="PRO_5041689085" description="RRM domain-containing protein" evidence="1">
    <location>
        <begin position="23"/>
        <end position="263"/>
    </location>
</feature>
<comment type="caution">
    <text evidence="2">The sequence shown here is derived from an EMBL/GenBank/DDBJ whole genome shotgun (WGS) entry which is preliminary data.</text>
</comment>
<dbReference type="GO" id="GO:0003676">
    <property type="term" value="F:nucleic acid binding"/>
    <property type="evidence" value="ECO:0007669"/>
    <property type="project" value="InterPro"/>
</dbReference>
<dbReference type="Proteomes" id="UP001186944">
    <property type="component" value="Unassembled WGS sequence"/>
</dbReference>
<name>A0AA89BUR3_PINIB</name>
<feature type="signal peptide" evidence="1">
    <location>
        <begin position="1"/>
        <end position="22"/>
    </location>
</feature>
<dbReference type="SUPFAM" id="SSF54928">
    <property type="entry name" value="RNA-binding domain, RBD"/>
    <property type="match status" value="1"/>
</dbReference>
<dbReference type="InterPro" id="IPR012677">
    <property type="entry name" value="Nucleotide-bd_a/b_plait_sf"/>
</dbReference>
<reference evidence="2" key="1">
    <citation type="submission" date="2019-08" db="EMBL/GenBank/DDBJ databases">
        <title>The improved chromosome-level genome for the pearl oyster Pinctada fucata martensii using PacBio sequencing and Hi-C.</title>
        <authorList>
            <person name="Zheng Z."/>
        </authorList>
    </citation>
    <scope>NUCLEOTIDE SEQUENCE</scope>
    <source>
        <strain evidence="2">ZZ-2019</strain>
        <tissue evidence="2">Adductor muscle</tissue>
    </source>
</reference>
<dbReference type="PANTHER" id="PTHR35968">
    <property type="entry name" value="CHROMOSOME 6 C6ORF201 HOMOLOG"/>
    <property type="match status" value="1"/>
</dbReference>
<keyword evidence="3" id="KW-1185">Reference proteome</keyword>
<evidence type="ECO:0008006" key="4">
    <source>
        <dbReference type="Google" id="ProtNLM"/>
    </source>
</evidence>
<evidence type="ECO:0000256" key="1">
    <source>
        <dbReference type="SAM" id="SignalP"/>
    </source>
</evidence>
<proteinExistence type="predicted"/>
<dbReference type="Pfam" id="PF15023">
    <property type="entry name" value="DUF4523"/>
    <property type="match status" value="1"/>
</dbReference>
<evidence type="ECO:0000313" key="3">
    <source>
        <dbReference type="Proteomes" id="UP001186944"/>
    </source>
</evidence>
<dbReference type="InterPro" id="IPR027827">
    <property type="entry name" value="Tex56"/>
</dbReference>
<gene>
    <name evidence="2" type="ORF">FSP39_020960</name>
</gene>
<organism evidence="2 3">
    <name type="scientific">Pinctada imbricata</name>
    <name type="common">Atlantic pearl-oyster</name>
    <name type="synonym">Pinctada martensii</name>
    <dbReference type="NCBI Taxonomy" id="66713"/>
    <lineage>
        <taxon>Eukaryota</taxon>
        <taxon>Metazoa</taxon>
        <taxon>Spiralia</taxon>
        <taxon>Lophotrochozoa</taxon>
        <taxon>Mollusca</taxon>
        <taxon>Bivalvia</taxon>
        <taxon>Autobranchia</taxon>
        <taxon>Pteriomorphia</taxon>
        <taxon>Pterioida</taxon>
        <taxon>Pterioidea</taxon>
        <taxon>Pteriidae</taxon>
        <taxon>Pinctada</taxon>
    </lineage>
</organism>